<dbReference type="EMBL" id="KZ772741">
    <property type="protein sequence ID" value="PTQ35759.1"/>
    <property type="molecule type" value="Genomic_DNA"/>
</dbReference>
<evidence type="ECO:0000313" key="1">
    <source>
        <dbReference type="EMBL" id="PTQ35759.1"/>
    </source>
</evidence>
<organism evidence="1 2">
    <name type="scientific">Marchantia polymorpha</name>
    <name type="common">Common liverwort</name>
    <name type="synonym">Marchantia aquatica</name>
    <dbReference type="NCBI Taxonomy" id="3197"/>
    <lineage>
        <taxon>Eukaryota</taxon>
        <taxon>Viridiplantae</taxon>
        <taxon>Streptophyta</taxon>
        <taxon>Embryophyta</taxon>
        <taxon>Marchantiophyta</taxon>
        <taxon>Marchantiopsida</taxon>
        <taxon>Marchantiidae</taxon>
        <taxon>Marchantiales</taxon>
        <taxon>Marchantiaceae</taxon>
        <taxon>Marchantia</taxon>
    </lineage>
</organism>
<reference evidence="2" key="1">
    <citation type="journal article" date="2017" name="Cell">
        <title>Insights into land plant evolution garnered from the Marchantia polymorpha genome.</title>
        <authorList>
            <person name="Bowman J.L."/>
            <person name="Kohchi T."/>
            <person name="Yamato K.T."/>
            <person name="Jenkins J."/>
            <person name="Shu S."/>
            <person name="Ishizaki K."/>
            <person name="Yamaoka S."/>
            <person name="Nishihama R."/>
            <person name="Nakamura Y."/>
            <person name="Berger F."/>
            <person name="Adam C."/>
            <person name="Aki S.S."/>
            <person name="Althoff F."/>
            <person name="Araki T."/>
            <person name="Arteaga-Vazquez M.A."/>
            <person name="Balasubrmanian S."/>
            <person name="Barry K."/>
            <person name="Bauer D."/>
            <person name="Boehm C.R."/>
            <person name="Briginshaw L."/>
            <person name="Caballero-Perez J."/>
            <person name="Catarino B."/>
            <person name="Chen F."/>
            <person name="Chiyoda S."/>
            <person name="Chovatia M."/>
            <person name="Davies K.M."/>
            <person name="Delmans M."/>
            <person name="Demura T."/>
            <person name="Dierschke T."/>
            <person name="Dolan L."/>
            <person name="Dorantes-Acosta A.E."/>
            <person name="Eklund D.M."/>
            <person name="Florent S.N."/>
            <person name="Flores-Sandoval E."/>
            <person name="Fujiyama A."/>
            <person name="Fukuzawa H."/>
            <person name="Galik B."/>
            <person name="Grimanelli D."/>
            <person name="Grimwood J."/>
            <person name="Grossniklaus U."/>
            <person name="Hamada T."/>
            <person name="Haseloff J."/>
            <person name="Hetherington A.J."/>
            <person name="Higo A."/>
            <person name="Hirakawa Y."/>
            <person name="Hundley H.N."/>
            <person name="Ikeda Y."/>
            <person name="Inoue K."/>
            <person name="Inoue S.I."/>
            <person name="Ishida S."/>
            <person name="Jia Q."/>
            <person name="Kakita M."/>
            <person name="Kanazawa T."/>
            <person name="Kawai Y."/>
            <person name="Kawashima T."/>
            <person name="Kennedy M."/>
            <person name="Kinose K."/>
            <person name="Kinoshita T."/>
            <person name="Kohara Y."/>
            <person name="Koide E."/>
            <person name="Komatsu K."/>
            <person name="Kopischke S."/>
            <person name="Kubo M."/>
            <person name="Kyozuka J."/>
            <person name="Lagercrantz U."/>
            <person name="Lin S.S."/>
            <person name="Lindquist E."/>
            <person name="Lipzen A.M."/>
            <person name="Lu C.W."/>
            <person name="De Luna E."/>
            <person name="Martienssen R.A."/>
            <person name="Minamino N."/>
            <person name="Mizutani M."/>
            <person name="Mizutani M."/>
            <person name="Mochizuki N."/>
            <person name="Monte I."/>
            <person name="Mosher R."/>
            <person name="Nagasaki H."/>
            <person name="Nakagami H."/>
            <person name="Naramoto S."/>
            <person name="Nishitani K."/>
            <person name="Ohtani M."/>
            <person name="Okamoto T."/>
            <person name="Okumura M."/>
            <person name="Phillips J."/>
            <person name="Pollak B."/>
            <person name="Reinders A."/>
            <person name="Rovekamp M."/>
            <person name="Sano R."/>
            <person name="Sawa S."/>
            <person name="Schmid M.W."/>
            <person name="Shirakawa M."/>
            <person name="Solano R."/>
            <person name="Spunde A."/>
            <person name="Suetsugu N."/>
            <person name="Sugano S."/>
            <person name="Sugiyama A."/>
            <person name="Sun R."/>
            <person name="Suzuki Y."/>
            <person name="Takenaka M."/>
            <person name="Takezawa D."/>
            <person name="Tomogane H."/>
            <person name="Tsuzuki M."/>
            <person name="Ueda T."/>
            <person name="Umeda M."/>
            <person name="Ward J.M."/>
            <person name="Watanabe Y."/>
            <person name="Yazaki K."/>
            <person name="Yokoyama R."/>
            <person name="Yoshitake Y."/>
            <person name="Yotsui I."/>
            <person name="Zachgo S."/>
            <person name="Schmutz J."/>
        </authorList>
    </citation>
    <scope>NUCLEOTIDE SEQUENCE [LARGE SCALE GENOMIC DNA]</scope>
    <source>
        <strain evidence="2">Tak-1</strain>
    </source>
</reference>
<name>A0A2R6WPJ3_MARPO</name>
<evidence type="ECO:0000313" key="2">
    <source>
        <dbReference type="Proteomes" id="UP000244005"/>
    </source>
</evidence>
<gene>
    <name evidence="1" type="ORF">MARPO_0069s0090</name>
</gene>
<sequence length="94" mass="10309">MRTRRGSAPVQICEGKKECTSSTSISDMDEICSVGALSIIIIGRLTSCTSPLYLVCEFRRVLADVACKKTAHGAFYHACCGSRAFWQEVDFRPA</sequence>
<dbReference type="AlphaFoldDB" id="A0A2R6WPJ3"/>
<keyword evidence="2" id="KW-1185">Reference proteome</keyword>
<proteinExistence type="predicted"/>
<protein>
    <submittedName>
        <fullName evidence="1">Uncharacterized protein</fullName>
    </submittedName>
</protein>
<dbReference type="Gramene" id="Mp2g24420.1">
    <property type="protein sequence ID" value="Mp2g24420.1.cds1"/>
    <property type="gene ID" value="Mp2g24420"/>
</dbReference>
<accession>A0A2R6WPJ3</accession>
<dbReference type="Proteomes" id="UP000244005">
    <property type="component" value="Unassembled WGS sequence"/>
</dbReference>